<feature type="transmembrane region" description="Helical" evidence="8">
    <location>
        <begin position="17"/>
        <end position="35"/>
    </location>
</feature>
<dbReference type="InterPro" id="IPR001128">
    <property type="entry name" value="Cyt_P450"/>
</dbReference>
<evidence type="ECO:0000256" key="8">
    <source>
        <dbReference type="SAM" id="Phobius"/>
    </source>
</evidence>
<dbReference type="PANTHER" id="PTHR24305:SF164">
    <property type="entry name" value="P450, PUTATIVE (EUROFUNG)-RELATED"/>
    <property type="match status" value="1"/>
</dbReference>
<proteinExistence type="inferred from homology"/>
<feature type="compositionally biased region" description="Basic and acidic residues" evidence="7">
    <location>
        <begin position="794"/>
        <end position="807"/>
    </location>
</feature>
<name>A0A1F5L5S0_PENAI</name>
<feature type="binding site" description="axial binding residue" evidence="6">
    <location>
        <position position="474"/>
    </location>
    <ligand>
        <name>heme</name>
        <dbReference type="ChEBI" id="CHEBI:30413"/>
    </ligand>
    <ligandPart>
        <name>Fe</name>
        <dbReference type="ChEBI" id="CHEBI:18248"/>
    </ligandPart>
</feature>
<dbReference type="EMBL" id="LXJU01000027">
    <property type="protein sequence ID" value="OGE48555.1"/>
    <property type="molecule type" value="Genomic_DNA"/>
</dbReference>
<keyword evidence="6" id="KW-0349">Heme</keyword>
<dbReference type="Proteomes" id="UP000177622">
    <property type="component" value="Unassembled WGS sequence"/>
</dbReference>
<evidence type="ECO:0000256" key="1">
    <source>
        <dbReference type="ARBA" id="ARBA00001971"/>
    </source>
</evidence>
<dbReference type="GO" id="GO:0008168">
    <property type="term" value="F:methyltransferase activity"/>
    <property type="evidence" value="ECO:0007669"/>
    <property type="project" value="InterPro"/>
</dbReference>
<feature type="compositionally biased region" description="Polar residues" evidence="7">
    <location>
        <begin position="778"/>
        <end position="792"/>
    </location>
</feature>
<dbReference type="InterPro" id="IPR050121">
    <property type="entry name" value="Cytochrome_P450_monoxygenase"/>
</dbReference>
<keyword evidence="3 6" id="KW-0479">Metal-binding</keyword>
<dbReference type="Pfam" id="PF07757">
    <property type="entry name" value="AdoMet_MTase"/>
    <property type="match status" value="1"/>
</dbReference>
<dbReference type="Pfam" id="PF00067">
    <property type="entry name" value="p450"/>
    <property type="match status" value="1"/>
</dbReference>
<sequence length="909" mass="102026">MTGSVAYGAFEALSENTGYVAVLILSAYIFYQLIYQPLLATPLRKIPGPKIFAASKWRLAFADYHGVRTQCVHSLHREYGTAVRIGPNEVSFSSLSALRTIYGAGSGFERTEFYRMFDVYGRQNLFTFAGTKQHAERKKLLAHAYSKSVVLSPNAIAKPLIEKNVKSYLDLLEREKEVAEEIFQSLHWFSLDSITGFLYGDQHGGTHALRGNDTDRRMLSDIIDPSRRKLSWYAVHLKQYTKWLYTRTGTMEKVVTKLGLLPMQKPATYTGIRAHALQSWTGFETAATEKDPEQDLTIADKLWRHSKSGKGTCLDGLDMASELADHLLAGIDTTSDTLMFAIWALSRPENKIYQERLIQEVGTILDTDCNEDGNPLAEVADRLPYLDAVLKETLRLYAPLPASEPRSMPVDTIIDGYLIPAGTVVSMSPYTLHRNPDVFPEPLRFNPERWLGLCGDLTEMKKWLWAFSSGGRMCIGLHLAMAEMTTLLAAIYRKYTTSGYEKQQGVSPGITSRFEVFYDETFSTFETQINSPLIVSSNISIQSESKFHFGFTFVNGGELFDGVSQDPIETTYHRLKLKYAESLHQNWIEKLEQPKQILEQLYLAAYLIELWRGMYGAVPATDQLQPQPYSNVLFPGFVSLACGSGILVYVLYMEGYKGSGFDARRRKTWETYPVEVQYCLEERICIPQPFIDATGLPDIEAEIHTGDFPADVFIISDHSDELTVWTPLMAALASPSSPLPFFIIPCCSCSLSGTRYRYPPKKSMSEKKSVNFDTSTNAEKYVEQNPQPSSGDLRSLRATKDEQKTERGFGNSMIGSLIAKTRDIAEEAKFEVEETYLQTPGAFSRALIGRRKQQAEESAKTSPGQSSQSALVDKVTKIIERECAKDGGVQAAAKLWIEQAKSLHRQQGD</sequence>
<protein>
    <submittedName>
        <fullName evidence="9">Uncharacterized protein</fullName>
    </submittedName>
</protein>
<dbReference type="OrthoDB" id="1470350at2759"/>
<gene>
    <name evidence="9" type="ORF">PENARI_c027G11749</name>
</gene>
<dbReference type="PRINTS" id="PR00465">
    <property type="entry name" value="EP450IV"/>
</dbReference>
<evidence type="ECO:0000256" key="3">
    <source>
        <dbReference type="ARBA" id="ARBA00022723"/>
    </source>
</evidence>
<dbReference type="InterPro" id="IPR011671">
    <property type="entry name" value="tRNA_uracil_MeTrfase"/>
</dbReference>
<comment type="caution">
    <text evidence="9">The sequence shown here is derived from an EMBL/GenBank/DDBJ whole genome shotgun (WGS) entry which is preliminary data.</text>
</comment>
<keyword evidence="5 6" id="KW-0408">Iron</keyword>
<dbReference type="GO" id="GO:0020037">
    <property type="term" value="F:heme binding"/>
    <property type="evidence" value="ECO:0007669"/>
    <property type="project" value="InterPro"/>
</dbReference>
<comment type="similarity">
    <text evidence="2">Belongs to the cytochrome P450 family.</text>
</comment>
<evidence type="ECO:0000256" key="4">
    <source>
        <dbReference type="ARBA" id="ARBA00023002"/>
    </source>
</evidence>
<accession>A0A1F5L5S0</accession>
<evidence type="ECO:0000256" key="5">
    <source>
        <dbReference type="ARBA" id="ARBA00023004"/>
    </source>
</evidence>
<dbReference type="GO" id="GO:0016705">
    <property type="term" value="F:oxidoreductase activity, acting on paired donors, with incorporation or reduction of molecular oxygen"/>
    <property type="evidence" value="ECO:0007669"/>
    <property type="project" value="InterPro"/>
</dbReference>
<keyword evidence="10" id="KW-1185">Reference proteome</keyword>
<comment type="cofactor">
    <cofactor evidence="1 6">
        <name>heme</name>
        <dbReference type="ChEBI" id="CHEBI:30413"/>
    </cofactor>
</comment>
<dbReference type="GeneID" id="34580874"/>
<feature type="region of interest" description="Disordered" evidence="7">
    <location>
        <begin position="778"/>
        <end position="808"/>
    </location>
</feature>
<dbReference type="PRINTS" id="PR00385">
    <property type="entry name" value="P450"/>
</dbReference>
<dbReference type="PROSITE" id="PS00086">
    <property type="entry name" value="CYTOCHROME_P450"/>
    <property type="match status" value="1"/>
</dbReference>
<keyword evidence="4" id="KW-0560">Oxidoreductase</keyword>
<dbReference type="Gene3D" id="1.10.630.10">
    <property type="entry name" value="Cytochrome P450"/>
    <property type="match status" value="1"/>
</dbReference>
<dbReference type="RefSeq" id="XP_022484010.1">
    <property type="nucleotide sequence ID" value="XM_022636140.1"/>
</dbReference>
<dbReference type="CDD" id="cd11059">
    <property type="entry name" value="CYP_fungal"/>
    <property type="match status" value="1"/>
</dbReference>
<feature type="region of interest" description="Disordered" evidence="7">
    <location>
        <begin position="848"/>
        <end position="872"/>
    </location>
</feature>
<dbReference type="GO" id="GO:0043386">
    <property type="term" value="P:mycotoxin biosynthetic process"/>
    <property type="evidence" value="ECO:0007669"/>
    <property type="project" value="UniProtKB-ARBA"/>
</dbReference>
<evidence type="ECO:0000313" key="10">
    <source>
        <dbReference type="Proteomes" id="UP000177622"/>
    </source>
</evidence>
<dbReference type="STRING" id="1835702.A0A1F5L5S0"/>
<dbReference type="SUPFAM" id="SSF48264">
    <property type="entry name" value="Cytochrome P450"/>
    <property type="match status" value="1"/>
</dbReference>
<evidence type="ECO:0000256" key="6">
    <source>
        <dbReference type="PIRSR" id="PIRSR602403-1"/>
    </source>
</evidence>
<organism evidence="9 10">
    <name type="scientific">Penicillium arizonense</name>
    <dbReference type="NCBI Taxonomy" id="1835702"/>
    <lineage>
        <taxon>Eukaryota</taxon>
        <taxon>Fungi</taxon>
        <taxon>Dikarya</taxon>
        <taxon>Ascomycota</taxon>
        <taxon>Pezizomycotina</taxon>
        <taxon>Eurotiomycetes</taxon>
        <taxon>Eurotiomycetidae</taxon>
        <taxon>Eurotiales</taxon>
        <taxon>Aspergillaceae</taxon>
        <taxon>Penicillium</taxon>
    </lineage>
</organism>
<feature type="compositionally biased region" description="Polar residues" evidence="7">
    <location>
        <begin position="860"/>
        <end position="870"/>
    </location>
</feature>
<evidence type="ECO:0000256" key="2">
    <source>
        <dbReference type="ARBA" id="ARBA00010617"/>
    </source>
</evidence>
<reference evidence="9 10" key="1">
    <citation type="journal article" date="2016" name="Sci. Rep.">
        <title>Penicillium arizonense, a new, genome sequenced fungal species, reveals a high chemical diversity in secreted metabolites.</title>
        <authorList>
            <person name="Grijseels S."/>
            <person name="Nielsen J.C."/>
            <person name="Randelovic M."/>
            <person name="Nielsen J."/>
            <person name="Nielsen K.F."/>
            <person name="Workman M."/>
            <person name="Frisvad J.C."/>
        </authorList>
    </citation>
    <scope>NUCLEOTIDE SEQUENCE [LARGE SCALE GENOMIC DNA]</scope>
    <source>
        <strain evidence="9 10">CBS 141311</strain>
    </source>
</reference>
<dbReference type="InterPro" id="IPR017972">
    <property type="entry name" value="Cyt_P450_CS"/>
</dbReference>
<evidence type="ECO:0000313" key="9">
    <source>
        <dbReference type="EMBL" id="OGE48555.1"/>
    </source>
</evidence>
<dbReference type="AlphaFoldDB" id="A0A1F5L5S0"/>
<dbReference type="GO" id="GO:0005506">
    <property type="term" value="F:iron ion binding"/>
    <property type="evidence" value="ECO:0007669"/>
    <property type="project" value="InterPro"/>
</dbReference>
<evidence type="ECO:0000256" key="7">
    <source>
        <dbReference type="SAM" id="MobiDB-lite"/>
    </source>
</evidence>
<dbReference type="InterPro" id="IPR036396">
    <property type="entry name" value="Cyt_P450_sf"/>
</dbReference>
<dbReference type="InterPro" id="IPR002403">
    <property type="entry name" value="Cyt_P450_E_grp-IV"/>
</dbReference>
<dbReference type="PANTHER" id="PTHR24305">
    <property type="entry name" value="CYTOCHROME P450"/>
    <property type="match status" value="1"/>
</dbReference>
<keyword evidence="8" id="KW-1133">Transmembrane helix</keyword>
<keyword evidence="8" id="KW-0812">Transmembrane</keyword>
<dbReference type="GO" id="GO:0004497">
    <property type="term" value="F:monooxygenase activity"/>
    <property type="evidence" value="ECO:0007669"/>
    <property type="project" value="InterPro"/>
</dbReference>
<keyword evidence="8" id="KW-0472">Membrane</keyword>